<name>A0A673XYI9_SALTR</name>
<proteinExistence type="predicted"/>
<dbReference type="SMART" id="SM00248">
    <property type="entry name" value="ANK"/>
    <property type="match status" value="2"/>
</dbReference>
<accession>A0A673XYI9</accession>
<dbReference type="Pfam" id="PF00240">
    <property type="entry name" value="ubiquitin"/>
    <property type="match status" value="1"/>
</dbReference>
<dbReference type="AlphaFoldDB" id="A0A673XYI9"/>
<evidence type="ECO:0000259" key="2">
    <source>
        <dbReference type="PROSITE" id="PS50053"/>
    </source>
</evidence>
<dbReference type="InterPro" id="IPR000626">
    <property type="entry name" value="Ubiquitin-like_dom"/>
</dbReference>
<keyword evidence="4" id="KW-1185">Reference proteome</keyword>
<evidence type="ECO:0000313" key="4">
    <source>
        <dbReference type="Proteomes" id="UP000472277"/>
    </source>
</evidence>
<dbReference type="SUPFAM" id="SSF48403">
    <property type="entry name" value="Ankyrin repeat"/>
    <property type="match status" value="1"/>
</dbReference>
<dbReference type="InterPro" id="IPR002110">
    <property type="entry name" value="Ankyrin_rpt"/>
</dbReference>
<dbReference type="InterPro" id="IPR042788">
    <property type="entry name" value="ANKUB1"/>
</dbReference>
<dbReference type="GeneTree" id="ENSGT00390000007965"/>
<protein>
    <submittedName>
        <fullName evidence="3">Ankyrin repeat and ubiquitin domain containing 1</fullName>
    </submittedName>
</protein>
<dbReference type="OMA" id="QGGLTAC"/>
<dbReference type="Proteomes" id="UP000472277">
    <property type="component" value="Chromosome 17"/>
</dbReference>
<organism evidence="3 4">
    <name type="scientific">Salmo trutta</name>
    <name type="common">Brown trout</name>
    <dbReference type="NCBI Taxonomy" id="8032"/>
    <lineage>
        <taxon>Eukaryota</taxon>
        <taxon>Metazoa</taxon>
        <taxon>Chordata</taxon>
        <taxon>Craniata</taxon>
        <taxon>Vertebrata</taxon>
        <taxon>Euteleostomi</taxon>
        <taxon>Actinopterygii</taxon>
        <taxon>Neopterygii</taxon>
        <taxon>Teleostei</taxon>
        <taxon>Protacanthopterygii</taxon>
        <taxon>Salmoniformes</taxon>
        <taxon>Salmonidae</taxon>
        <taxon>Salmoninae</taxon>
        <taxon>Salmo</taxon>
    </lineage>
</organism>
<dbReference type="InParanoid" id="A0A673XYI9"/>
<dbReference type="PROSITE" id="PS50053">
    <property type="entry name" value="UBIQUITIN_2"/>
    <property type="match status" value="1"/>
</dbReference>
<reference evidence="3" key="2">
    <citation type="submission" date="2025-09" db="UniProtKB">
        <authorList>
            <consortium name="Ensembl"/>
        </authorList>
    </citation>
    <scope>IDENTIFICATION</scope>
</reference>
<dbReference type="Gene3D" id="3.10.20.90">
    <property type="entry name" value="Phosphatidylinositol 3-kinase Catalytic Subunit, Chain A, domain 1"/>
    <property type="match status" value="1"/>
</dbReference>
<feature type="region of interest" description="Disordered" evidence="1">
    <location>
        <begin position="357"/>
        <end position="423"/>
    </location>
</feature>
<gene>
    <name evidence="3" type="primary">ANKUB1</name>
</gene>
<dbReference type="Ensembl" id="ENSSTUT00000028591.1">
    <property type="protein sequence ID" value="ENSSTUP00000027305.1"/>
    <property type="gene ID" value="ENSSTUG00000011840.1"/>
</dbReference>
<reference evidence="3" key="1">
    <citation type="submission" date="2025-08" db="UniProtKB">
        <authorList>
            <consortium name="Ensembl"/>
        </authorList>
    </citation>
    <scope>IDENTIFICATION</scope>
</reference>
<dbReference type="PANTHER" id="PTHR46885:SF1">
    <property type="entry name" value="PROTEIN ANKUB1"/>
    <property type="match status" value="1"/>
</dbReference>
<dbReference type="CDD" id="cd17050">
    <property type="entry name" value="Ubl1_ANKUB1"/>
    <property type="match status" value="1"/>
</dbReference>
<evidence type="ECO:0000313" key="3">
    <source>
        <dbReference type="Ensembl" id="ENSSTUP00000027305.1"/>
    </source>
</evidence>
<dbReference type="InterPro" id="IPR029071">
    <property type="entry name" value="Ubiquitin-like_domsf"/>
</dbReference>
<dbReference type="InterPro" id="IPR036770">
    <property type="entry name" value="Ankyrin_rpt-contain_sf"/>
</dbReference>
<dbReference type="Gene3D" id="1.25.40.20">
    <property type="entry name" value="Ankyrin repeat-containing domain"/>
    <property type="match status" value="1"/>
</dbReference>
<sequence>MRVFIAFDGSCEPFDVSPDQTVGSVKLMVKDYFHVQLSDDKQVRHFLELSYAGAILLDNWVLTDVGITPGSAICCLLKQEPVVRVFSAVTGETLSVLGTVFLLSTSVARLMTLVSQQCGLPVSSFRLSSPTGLQLYDCNRLHDYAVDVGATLRLDTWDGWAEFIRGCFLGHRLTVQRYLSRERPVMRFQLRVALYIAASLGHLDLADWLLERGVRAIEPVGVHPYREWCHQMAHPDAAKCPAVASIERGQLTILKLFIASSVLTLACRDPQGRDPLRIALQHGHRECVCHLATKLCSVVVLPGMALPMRTYVQIKRWVRLGQRRAASRHCMGLNRAPFRTRVGDTVLVDGFTLPKMSSKPRRSEAKASIRVASKASQPLSPINCPDGREKKRGKKRGCGGKGCEEDESGDHNSNQWRSRVSLPPISRDTNLRPVFASASPNFAQILTTSLESFSLHCDRTPRENAIYCLALASAFTQRPWLQQLNVARALTRRRAQHIGSTPGSWSLGRLNIL</sequence>
<dbReference type="SUPFAM" id="SSF54236">
    <property type="entry name" value="Ubiquitin-like"/>
    <property type="match status" value="1"/>
</dbReference>
<dbReference type="PANTHER" id="PTHR46885">
    <property type="entry name" value="PROTEIN ANKUB1"/>
    <property type="match status" value="1"/>
</dbReference>
<evidence type="ECO:0000256" key="1">
    <source>
        <dbReference type="SAM" id="MobiDB-lite"/>
    </source>
</evidence>
<feature type="domain" description="Ubiquitin-like" evidence="2">
    <location>
        <begin position="1"/>
        <end position="79"/>
    </location>
</feature>